<evidence type="ECO:0000256" key="1">
    <source>
        <dbReference type="SAM" id="SignalP"/>
    </source>
</evidence>
<accession>A0ABT3BGA2</accession>
<keyword evidence="3" id="KW-1185">Reference proteome</keyword>
<protein>
    <submittedName>
        <fullName evidence="2">Uncharacterized protein</fullName>
    </submittedName>
</protein>
<sequence length="100" mass="11127">MMRFVLAGALALTAAPALAQSEKEVSCGYQADVVAAVRQARLDRVKERQVEETVLAGNPSWPEKFNNAIPLVTPWIYEMPRKDVRDNDLAAVWREACLAQ</sequence>
<comment type="caution">
    <text evidence="2">The sequence shown here is derived from an EMBL/GenBank/DDBJ whole genome shotgun (WGS) entry which is preliminary data.</text>
</comment>
<evidence type="ECO:0000313" key="3">
    <source>
        <dbReference type="Proteomes" id="UP001208690"/>
    </source>
</evidence>
<evidence type="ECO:0000313" key="2">
    <source>
        <dbReference type="EMBL" id="MCV3272610.1"/>
    </source>
</evidence>
<organism evidence="2 3">
    <name type="scientific">Roseobacter sinensis</name>
    <dbReference type="NCBI Taxonomy" id="2931391"/>
    <lineage>
        <taxon>Bacteria</taxon>
        <taxon>Pseudomonadati</taxon>
        <taxon>Pseudomonadota</taxon>
        <taxon>Alphaproteobacteria</taxon>
        <taxon>Rhodobacterales</taxon>
        <taxon>Roseobacteraceae</taxon>
        <taxon>Roseobacter</taxon>
    </lineage>
</organism>
<name>A0ABT3BGA2_9RHOB</name>
<dbReference type="EMBL" id="JALIEB010000009">
    <property type="protein sequence ID" value="MCV3272610.1"/>
    <property type="molecule type" value="Genomic_DNA"/>
</dbReference>
<gene>
    <name evidence="2" type="ORF">MUB52_14320</name>
</gene>
<reference evidence="2 3" key="1">
    <citation type="submission" date="2022-04" db="EMBL/GenBank/DDBJ databases">
        <title>Roseobacter sp. WL0113 is a bacterium isolated from neritic sediment.</title>
        <authorList>
            <person name="Wang L."/>
            <person name="He W."/>
            <person name="Zhang D.-F."/>
        </authorList>
    </citation>
    <scope>NUCLEOTIDE SEQUENCE [LARGE SCALE GENOMIC DNA]</scope>
    <source>
        <strain evidence="2 3">WL0113</strain>
    </source>
</reference>
<dbReference type="Proteomes" id="UP001208690">
    <property type="component" value="Unassembled WGS sequence"/>
</dbReference>
<proteinExistence type="predicted"/>
<dbReference type="RefSeq" id="WP_263844928.1">
    <property type="nucleotide sequence ID" value="NZ_JALIEB010000009.1"/>
</dbReference>
<feature type="signal peptide" evidence="1">
    <location>
        <begin position="1"/>
        <end position="19"/>
    </location>
</feature>
<feature type="chain" id="PRO_5045645833" evidence="1">
    <location>
        <begin position="20"/>
        <end position="100"/>
    </location>
</feature>
<keyword evidence="1" id="KW-0732">Signal</keyword>